<protein>
    <recommendedName>
        <fullName evidence="3">DUF4371 domain-containing protein</fullName>
    </recommendedName>
</protein>
<evidence type="ECO:0000313" key="2">
    <source>
        <dbReference type="Proteomes" id="UP001162156"/>
    </source>
</evidence>
<dbReference type="AlphaFoldDB" id="A0AAV8ZVQ6"/>
<gene>
    <name evidence="1" type="ORF">NQ314_001169</name>
</gene>
<accession>A0AAV8ZVQ6</accession>
<dbReference type="EMBL" id="JANEYF010000337">
    <property type="protein sequence ID" value="KAJ8970553.1"/>
    <property type="molecule type" value="Genomic_DNA"/>
</dbReference>
<evidence type="ECO:0008006" key="3">
    <source>
        <dbReference type="Google" id="ProtNLM"/>
    </source>
</evidence>
<sequence>MIGIPIKDCRGQSYDYASNKSGKYTGLQAKIKEKCEFATLIPCAGHSLNLEGVHAAEWSARADAVSALHEDHKQIIEALMSIAEDTQQPRESRHEALSLSRKMGNLEFIILTGIWGSILE</sequence>
<evidence type="ECO:0000313" key="1">
    <source>
        <dbReference type="EMBL" id="KAJ8970553.1"/>
    </source>
</evidence>
<dbReference type="Proteomes" id="UP001162156">
    <property type="component" value="Unassembled WGS sequence"/>
</dbReference>
<comment type="caution">
    <text evidence="1">The sequence shown here is derived from an EMBL/GenBank/DDBJ whole genome shotgun (WGS) entry which is preliminary data.</text>
</comment>
<dbReference type="PANTHER" id="PTHR45749:SF23">
    <property type="entry name" value="ZINC FINGER MYM-TYPE PROTEIN 1-LIKE"/>
    <property type="match status" value="1"/>
</dbReference>
<organism evidence="1 2">
    <name type="scientific">Rhamnusium bicolor</name>
    <dbReference type="NCBI Taxonomy" id="1586634"/>
    <lineage>
        <taxon>Eukaryota</taxon>
        <taxon>Metazoa</taxon>
        <taxon>Ecdysozoa</taxon>
        <taxon>Arthropoda</taxon>
        <taxon>Hexapoda</taxon>
        <taxon>Insecta</taxon>
        <taxon>Pterygota</taxon>
        <taxon>Neoptera</taxon>
        <taxon>Endopterygota</taxon>
        <taxon>Coleoptera</taxon>
        <taxon>Polyphaga</taxon>
        <taxon>Cucujiformia</taxon>
        <taxon>Chrysomeloidea</taxon>
        <taxon>Cerambycidae</taxon>
        <taxon>Lepturinae</taxon>
        <taxon>Rhagiini</taxon>
        <taxon>Rhamnusium</taxon>
    </lineage>
</organism>
<name>A0AAV8ZVQ6_9CUCU</name>
<proteinExistence type="predicted"/>
<reference evidence="1" key="1">
    <citation type="journal article" date="2023" name="Insect Mol. Biol.">
        <title>Genome sequencing provides insights into the evolution of gene families encoding plant cell wall-degrading enzymes in longhorned beetles.</title>
        <authorList>
            <person name="Shin N.R."/>
            <person name="Okamura Y."/>
            <person name="Kirsch R."/>
            <person name="Pauchet Y."/>
        </authorList>
    </citation>
    <scope>NUCLEOTIDE SEQUENCE</scope>
    <source>
        <strain evidence="1">RBIC_L_NR</strain>
    </source>
</reference>
<dbReference type="PANTHER" id="PTHR45749">
    <property type="match status" value="1"/>
</dbReference>
<keyword evidence="2" id="KW-1185">Reference proteome</keyword>